<organism evidence="1">
    <name type="scientific">bioreactor metagenome</name>
    <dbReference type="NCBI Taxonomy" id="1076179"/>
    <lineage>
        <taxon>unclassified sequences</taxon>
        <taxon>metagenomes</taxon>
        <taxon>ecological metagenomes</taxon>
    </lineage>
</organism>
<comment type="caution">
    <text evidence="1">The sequence shown here is derived from an EMBL/GenBank/DDBJ whole genome shotgun (WGS) entry which is preliminary data.</text>
</comment>
<sequence>MKRWFILLCILLACAALPAEEITFSGGSTRMSMQQGFQTITLGGGARITSGSIELYADQIVLSGSDFRYVTCTKGVKLIDTERGIKMLAQHLFFDREEQLILIDGFVELDDTTNEVHATAFMMQFALEQGEVLLQVEVRLFKHTDSGAMVCKSDVLRFNRTNQTLELKGKATIDWAGDRYEAERITVDLETEEIAMDGAIKGVING</sequence>
<dbReference type="Gene3D" id="2.60.450.10">
    <property type="entry name" value="Lipopolysaccharide (LPS) transport protein A like domain"/>
    <property type="match status" value="1"/>
</dbReference>
<dbReference type="EMBL" id="VSSQ01001153">
    <property type="protein sequence ID" value="MPM05662.1"/>
    <property type="molecule type" value="Genomic_DNA"/>
</dbReference>
<reference evidence="1" key="1">
    <citation type="submission" date="2019-08" db="EMBL/GenBank/DDBJ databases">
        <authorList>
            <person name="Kucharzyk K."/>
            <person name="Murdoch R.W."/>
            <person name="Higgins S."/>
            <person name="Loffler F."/>
        </authorList>
    </citation>
    <scope>NUCLEOTIDE SEQUENCE</scope>
</reference>
<dbReference type="AlphaFoldDB" id="A0A644WPI0"/>
<proteinExistence type="predicted"/>
<accession>A0A644WPI0</accession>
<gene>
    <name evidence="1" type="ORF">SDC9_51953</name>
</gene>
<name>A0A644WPI0_9ZZZZ</name>
<protein>
    <submittedName>
        <fullName evidence="1">Uncharacterized protein</fullName>
    </submittedName>
</protein>
<evidence type="ECO:0000313" key="1">
    <source>
        <dbReference type="EMBL" id="MPM05662.1"/>
    </source>
</evidence>